<dbReference type="GeneID" id="28799410"/>
<organism evidence="1 2">
    <name type="scientific">Bacillus phage Shbh1</name>
    <dbReference type="NCBI Taxonomy" id="1796992"/>
    <lineage>
        <taxon>Viruses</taxon>
        <taxon>Duplodnaviria</taxon>
        <taxon>Heunggongvirae</taxon>
        <taxon>Uroviricota</taxon>
        <taxon>Caudoviricetes</taxon>
        <taxon>Herelleviridae</taxon>
        <taxon>Bastillevirinae</taxon>
        <taxon>Shalavirus</taxon>
        <taxon>Shalavirus Shbh1</taxon>
    </lineage>
</organism>
<dbReference type="Proteomes" id="UP000201588">
    <property type="component" value="Segment"/>
</dbReference>
<dbReference type="RefSeq" id="YP_009275215.1">
    <property type="nucleotide sequence ID" value="NC_030925.1"/>
</dbReference>
<reference evidence="1 2" key="1">
    <citation type="submission" date="2016-01" db="EMBL/GenBank/DDBJ databases">
        <title>Isolation and characterization of bacteriophages from East Africa Rift Valley soda lakes.</title>
        <authorList>
            <person name="van Zyl L.J."/>
            <person name="Nemavhulani S."/>
            <person name="Cowan D.A."/>
            <person name="Trindade M.I."/>
        </authorList>
    </citation>
    <scope>NUCLEOTIDE SEQUENCE [LARGE SCALE GENOMIC DNA]</scope>
</reference>
<evidence type="ECO:0000313" key="1">
    <source>
        <dbReference type="EMBL" id="AMQ66525.1"/>
    </source>
</evidence>
<name>A0A142F168_9CAUD</name>
<keyword evidence="2" id="KW-1185">Reference proteome</keyword>
<proteinExistence type="predicted"/>
<accession>A0A142F168</accession>
<sequence length="116" mass="12945">MKYKLINKLVNLTPHEVVIFEEDGVTQICKLPSQGSARVKTESVEVGIIRDIPIRKQTYGEVEGLPEQKENTYYIVSMLVKQALPDRDDLLSPDTSPSGAVRDSENRIIGVKGFSI</sequence>
<dbReference type="KEGG" id="vg:28799410"/>
<protein>
    <submittedName>
        <fullName evidence="1">Uncharacterized protein</fullName>
    </submittedName>
</protein>
<dbReference type="EMBL" id="KU640380">
    <property type="protein sequence ID" value="AMQ66525.1"/>
    <property type="molecule type" value="Genomic_DNA"/>
</dbReference>
<dbReference type="OrthoDB" id="36921at10239"/>
<evidence type="ECO:0000313" key="2">
    <source>
        <dbReference type="Proteomes" id="UP000201588"/>
    </source>
</evidence>